<reference evidence="1 2" key="1">
    <citation type="journal article" date="2014" name="PLoS Genet.">
        <title>Phylogenetically driven sequencing of extremely halophilic archaea reveals strategies for static and dynamic osmo-response.</title>
        <authorList>
            <person name="Becker E.A."/>
            <person name="Seitzer P.M."/>
            <person name="Tritt A."/>
            <person name="Larsen D."/>
            <person name="Krusor M."/>
            <person name="Yao A.I."/>
            <person name="Wu D."/>
            <person name="Madern D."/>
            <person name="Eisen J.A."/>
            <person name="Darling A.E."/>
            <person name="Facciotti M.T."/>
        </authorList>
    </citation>
    <scope>NUCLEOTIDE SEQUENCE [LARGE SCALE GENOMIC DNA]</scope>
    <source>
        <strain evidence="1 2">DSM 13077</strain>
    </source>
</reference>
<gene>
    <name evidence="1" type="ORF">C480_20224</name>
</gene>
<dbReference type="Proteomes" id="UP000011591">
    <property type="component" value="Unassembled WGS sequence"/>
</dbReference>
<dbReference type="OrthoDB" id="351082at2157"/>
<dbReference type="PATRIC" id="fig|1227491.4.peg.4070"/>
<dbReference type="AlphaFoldDB" id="M0AMR5"/>
<organism evidence="1 2">
    <name type="scientific">Natrialba aegyptia DSM 13077</name>
    <dbReference type="NCBI Taxonomy" id="1227491"/>
    <lineage>
        <taxon>Archaea</taxon>
        <taxon>Methanobacteriati</taxon>
        <taxon>Methanobacteriota</taxon>
        <taxon>Stenosarchaea group</taxon>
        <taxon>Halobacteria</taxon>
        <taxon>Halobacteriales</taxon>
        <taxon>Natrialbaceae</taxon>
        <taxon>Natrialba</taxon>
    </lineage>
</organism>
<sequence length="278" mass="30404">MYGDGDFQIGLGTDITAYAPSHSKGSNQWSYDFTIEGTTACRFVDSSGDPIKDNKNEAMWWQDIKVSGASDIYSRDDADWIGSSPTDQSGNFDYSAYALSRDGITLALTALNPAMGGLALGSTYFLSDMVHWVSSQSDSSGSVYRKWDYTPLNGPAWADSSTFLLVRDELNLEASESFTVKNTGIAFPEYPVVTEFDVSFTAPPHPDTLTAQEREEYGIKKVDTSEAAIAPANKDAASEEVFIADPKKNIEVSPVTDPGIADEVYKEMDEKREGLELE</sequence>
<comment type="caution">
    <text evidence="1">The sequence shown here is derived from an EMBL/GenBank/DDBJ whole genome shotgun (WGS) entry which is preliminary data.</text>
</comment>
<name>M0AMR5_9EURY</name>
<evidence type="ECO:0000313" key="2">
    <source>
        <dbReference type="Proteomes" id="UP000011591"/>
    </source>
</evidence>
<protein>
    <submittedName>
        <fullName evidence="1">Halocin H4</fullName>
    </submittedName>
</protein>
<evidence type="ECO:0000313" key="1">
    <source>
        <dbReference type="EMBL" id="ELY99631.1"/>
    </source>
</evidence>
<dbReference type="TCDB" id="9.A.44.1.2">
    <property type="family name" value="the archaeocin/halocin h4 (halh4) family"/>
</dbReference>
<dbReference type="EMBL" id="AOIP01000056">
    <property type="protein sequence ID" value="ELY99631.1"/>
    <property type="molecule type" value="Genomic_DNA"/>
</dbReference>
<keyword evidence="2" id="KW-1185">Reference proteome</keyword>
<accession>M0AMR5</accession>
<proteinExistence type="predicted"/>